<keyword evidence="3" id="KW-0813">Transport</keyword>
<gene>
    <name evidence="16" type="primary">MICU</name>
    <name evidence="16" type="ORF">CR513_43545</name>
</gene>
<dbReference type="GO" id="GO:0051560">
    <property type="term" value="P:mitochondrial calcium ion homeostasis"/>
    <property type="evidence" value="ECO:0007669"/>
    <property type="project" value="TreeGrafter"/>
</dbReference>
<evidence type="ECO:0000256" key="10">
    <source>
        <dbReference type="ARBA" id="ARBA00023065"/>
    </source>
</evidence>
<evidence type="ECO:0000256" key="7">
    <source>
        <dbReference type="ARBA" id="ARBA00022792"/>
    </source>
</evidence>
<organism evidence="16 17">
    <name type="scientific">Mucuna pruriens</name>
    <name type="common">Velvet bean</name>
    <name type="synonym">Dolichos pruriens</name>
    <dbReference type="NCBI Taxonomy" id="157652"/>
    <lineage>
        <taxon>Eukaryota</taxon>
        <taxon>Viridiplantae</taxon>
        <taxon>Streptophyta</taxon>
        <taxon>Embryophyta</taxon>
        <taxon>Tracheophyta</taxon>
        <taxon>Spermatophyta</taxon>
        <taxon>Magnoliopsida</taxon>
        <taxon>eudicotyledons</taxon>
        <taxon>Gunneridae</taxon>
        <taxon>Pentapetalae</taxon>
        <taxon>rosids</taxon>
        <taxon>fabids</taxon>
        <taxon>Fabales</taxon>
        <taxon>Fabaceae</taxon>
        <taxon>Papilionoideae</taxon>
        <taxon>50 kb inversion clade</taxon>
        <taxon>NPAAA clade</taxon>
        <taxon>indigoferoid/millettioid clade</taxon>
        <taxon>Phaseoleae</taxon>
        <taxon>Mucuna</taxon>
    </lineage>
</organism>
<dbReference type="InterPro" id="IPR018247">
    <property type="entry name" value="EF_Hand_1_Ca_BS"/>
</dbReference>
<evidence type="ECO:0000256" key="5">
    <source>
        <dbReference type="ARBA" id="ARBA00022723"/>
    </source>
</evidence>
<dbReference type="AlphaFoldDB" id="A0A371FDW4"/>
<evidence type="ECO:0000313" key="17">
    <source>
        <dbReference type="Proteomes" id="UP000257109"/>
    </source>
</evidence>
<dbReference type="GO" id="GO:1990246">
    <property type="term" value="C:uniplex complex"/>
    <property type="evidence" value="ECO:0007669"/>
    <property type="project" value="TreeGrafter"/>
</dbReference>
<sequence length="504" mass="57609">MFSWGRRFQLSLRHNTRPLCTQSQSSTSSSSSSLGSFDGSRHGDERVQDLETFLRSITSGVVVVGSTLGFWYWSSLSSPTANSLHSFADYANKDQLQPSYQNKPRFLFNDGYRRRVFFNYEKRIRLQSPPEKVFNLVIMCLFNDLQIFVIVIKNCLTQLKNQIIVTVEYFITWHHVFEYFASIRSPSGEVFMTPADLMRAIVPVFPSSESNRVREGFLRGEQVPGELQCDPSEFFMLFDTNNDGLISFADIPESSFSVAFKMFDIDSNGEIDMEEFKKVMALMRSQNRQGANHRDGRRLGIKASIENGGLLEYFFGKDGNSCLQHERFVEFLRQLHDEILKLEFSHYDYNKRGTISAKDFALSLVASADINHITKLLDRVEELSSDQHLGDIRITFEEFQAFAELRKKLQPFSMAIFSYGKVNGVLTKSDFQRAASQVLITPYAKLNVCGVSVTDSVIDIIFHLFDANYDGNLSASEFVRVIQRRENKSSHFGFGSLISCWLNC</sequence>
<feature type="region of interest" description="Disordered" evidence="14">
    <location>
        <begin position="19"/>
        <end position="43"/>
    </location>
</feature>
<keyword evidence="4" id="KW-0109">Calcium transport</keyword>
<dbReference type="Proteomes" id="UP000257109">
    <property type="component" value="Unassembled WGS sequence"/>
</dbReference>
<evidence type="ECO:0000256" key="14">
    <source>
        <dbReference type="SAM" id="MobiDB-lite"/>
    </source>
</evidence>
<dbReference type="PANTHER" id="PTHR12294">
    <property type="entry name" value="EF HAND DOMAIN FAMILY A1,A2-RELATED"/>
    <property type="match status" value="1"/>
</dbReference>
<evidence type="ECO:0000256" key="13">
    <source>
        <dbReference type="ARBA" id="ARBA00038333"/>
    </source>
</evidence>
<keyword evidence="5" id="KW-0479">Metal-binding</keyword>
<dbReference type="InterPro" id="IPR002048">
    <property type="entry name" value="EF_hand_dom"/>
</dbReference>
<evidence type="ECO:0000256" key="8">
    <source>
        <dbReference type="ARBA" id="ARBA00022837"/>
    </source>
</evidence>
<dbReference type="SMART" id="SM00054">
    <property type="entry name" value="EFh"/>
    <property type="match status" value="3"/>
</dbReference>
<comment type="similarity">
    <text evidence="13">Belongs to the MICU1 family. MICU1 subfamily.</text>
</comment>
<accession>A0A371FDW4</accession>
<dbReference type="Gene3D" id="1.10.238.10">
    <property type="entry name" value="EF-hand"/>
    <property type="match status" value="3"/>
</dbReference>
<feature type="non-terminal residue" evidence="16">
    <location>
        <position position="1"/>
    </location>
</feature>
<evidence type="ECO:0000256" key="9">
    <source>
        <dbReference type="ARBA" id="ARBA00022946"/>
    </source>
</evidence>
<evidence type="ECO:0000256" key="6">
    <source>
        <dbReference type="ARBA" id="ARBA00022737"/>
    </source>
</evidence>
<evidence type="ECO:0000256" key="2">
    <source>
        <dbReference type="ARBA" id="ARBA00004569"/>
    </source>
</evidence>
<feature type="domain" description="EF-hand" evidence="15">
    <location>
        <begin position="453"/>
        <end position="488"/>
    </location>
</feature>
<keyword evidence="17" id="KW-1185">Reference proteome</keyword>
<keyword evidence="9" id="KW-0809">Transit peptide</keyword>
<dbReference type="PROSITE" id="PS50222">
    <property type="entry name" value="EF_HAND_2"/>
    <property type="match status" value="2"/>
</dbReference>
<dbReference type="Pfam" id="PF13833">
    <property type="entry name" value="EF-hand_8"/>
    <property type="match status" value="1"/>
</dbReference>
<comment type="subcellular location">
    <subcellularLocation>
        <location evidence="1">Mitochondrion inner membrane</location>
    </subcellularLocation>
    <subcellularLocation>
        <location evidence="2">Mitochondrion intermembrane space</location>
    </subcellularLocation>
</comment>
<feature type="compositionally biased region" description="Low complexity" evidence="14">
    <location>
        <begin position="21"/>
        <end position="33"/>
    </location>
</feature>
<feature type="non-terminal residue" evidence="16">
    <location>
        <position position="504"/>
    </location>
</feature>
<feature type="domain" description="EF-hand" evidence="15">
    <location>
        <begin position="251"/>
        <end position="286"/>
    </location>
</feature>
<dbReference type="CDD" id="cd15900">
    <property type="entry name" value="EFh_MICU"/>
    <property type="match status" value="1"/>
</dbReference>
<name>A0A371FDW4_MUCPR</name>
<dbReference type="SUPFAM" id="SSF47473">
    <property type="entry name" value="EF-hand"/>
    <property type="match status" value="2"/>
</dbReference>
<dbReference type="GO" id="GO:0005509">
    <property type="term" value="F:calcium ion binding"/>
    <property type="evidence" value="ECO:0007669"/>
    <property type="project" value="InterPro"/>
</dbReference>
<dbReference type="PROSITE" id="PS00018">
    <property type="entry name" value="EF_HAND_1"/>
    <property type="match status" value="1"/>
</dbReference>
<dbReference type="GO" id="GO:0005758">
    <property type="term" value="C:mitochondrial intermembrane space"/>
    <property type="evidence" value="ECO:0007669"/>
    <property type="project" value="UniProtKB-SubCell"/>
</dbReference>
<dbReference type="Pfam" id="PF13202">
    <property type="entry name" value="EF-hand_5"/>
    <property type="match status" value="2"/>
</dbReference>
<dbReference type="PANTHER" id="PTHR12294:SF1">
    <property type="entry name" value="CALCIUM UPTAKE PROTEIN 1, MITOCHONDRIAL"/>
    <property type="match status" value="1"/>
</dbReference>
<keyword evidence="6" id="KW-0677">Repeat</keyword>
<evidence type="ECO:0000256" key="12">
    <source>
        <dbReference type="ARBA" id="ARBA00023136"/>
    </source>
</evidence>
<evidence type="ECO:0000313" key="16">
    <source>
        <dbReference type="EMBL" id="RDX76460.1"/>
    </source>
</evidence>
<evidence type="ECO:0000256" key="3">
    <source>
        <dbReference type="ARBA" id="ARBA00022448"/>
    </source>
</evidence>
<evidence type="ECO:0000259" key="15">
    <source>
        <dbReference type="PROSITE" id="PS50222"/>
    </source>
</evidence>
<dbReference type="InterPro" id="IPR011992">
    <property type="entry name" value="EF-hand-dom_pair"/>
</dbReference>
<keyword evidence="7" id="KW-0999">Mitochondrion inner membrane</keyword>
<evidence type="ECO:0000256" key="4">
    <source>
        <dbReference type="ARBA" id="ARBA00022568"/>
    </source>
</evidence>
<proteinExistence type="inferred from homology"/>
<keyword evidence="10" id="KW-0406">Ion transport</keyword>
<keyword evidence="8" id="KW-0106">Calcium</keyword>
<evidence type="ECO:0000256" key="11">
    <source>
        <dbReference type="ARBA" id="ARBA00023128"/>
    </source>
</evidence>
<evidence type="ECO:0000256" key="1">
    <source>
        <dbReference type="ARBA" id="ARBA00004273"/>
    </source>
</evidence>
<dbReference type="GO" id="GO:0036444">
    <property type="term" value="P:calcium import into the mitochondrion"/>
    <property type="evidence" value="ECO:0007669"/>
    <property type="project" value="TreeGrafter"/>
</dbReference>
<dbReference type="InterPro" id="IPR039800">
    <property type="entry name" value="MICU1/2/3"/>
</dbReference>
<dbReference type="OrthoDB" id="186625at2759"/>
<protein>
    <submittedName>
        <fullName evidence="16">Calcium uptake protein, mitochondrial</fullName>
    </submittedName>
</protein>
<keyword evidence="12" id="KW-0472">Membrane</keyword>
<keyword evidence="11" id="KW-0496">Mitochondrion</keyword>
<comment type="caution">
    <text evidence="16">The sequence shown here is derived from an EMBL/GenBank/DDBJ whole genome shotgun (WGS) entry which is preliminary data.</text>
</comment>
<reference evidence="16" key="1">
    <citation type="submission" date="2018-05" db="EMBL/GenBank/DDBJ databases">
        <title>Draft genome of Mucuna pruriens seed.</title>
        <authorList>
            <person name="Nnadi N.E."/>
            <person name="Vos R."/>
            <person name="Hasami M.H."/>
            <person name="Devisetty U.K."/>
            <person name="Aguiy J.C."/>
        </authorList>
    </citation>
    <scope>NUCLEOTIDE SEQUENCE [LARGE SCALE GENOMIC DNA]</scope>
    <source>
        <strain evidence="16">JCA_2017</strain>
    </source>
</reference>
<dbReference type="EMBL" id="QJKJ01009502">
    <property type="protein sequence ID" value="RDX76460.1"/>
    <property type="molecule type" value="Genomic_DNA"/>
</dbReference>
<dbReference type="STRING" id="157652.A0A371FDW4"/>